<feature type="compositionally biased region" description="Polar residues" evidence="1">
    <location>
        <begin position="23"/>
        <end position="32"/>
    </location>
</feature>
<evidence type="ECO:0000256" key="1">
    <source>
        <dbReference type="SAM" id="MobiDB-lite"/>
    </source>
</evidence>
<feature type="region of interest" description="Disordered" evidence="1">
    <location>
        <begin position="1"/>
        <end position="43"/>
    </location>
</feature>
<evidence type="ECO:0000313" key="2">
    <source>
        <dbReference type="EMBL" id="GIX95250.1"/>
    </source>
</evidence>
<protein>
    <submittedName>
        <fullName evidence="2">Uncharacterized protein</fullName>
    </submittedName>
</protein>
<accession>A0AAV4PFC5</accession>
<dbReference type="Proteomes" id="UP001054837">
    <property type="component" value="Unassembled WGS sequence"/>
</dbReference>
<name>A0AAV4PFC5_9ARAC</name>
<organism evidence="2 3">
    <name type="scientific">Caerostris darwini</name>
    <dbReference type="NCBI Taxonomy" id="1538125"/>
    <lineage>
        <taxon>Eukaryota</taxon>
        <taxon>Metazoa</taxon>
        <taxon>Ecdysozoa</taxon>
        <taxon>Arthropoda</taxon>
        <taxon>Chelicerata</taxon>
        <taxon>Arachnida</taxon>
        <taxon>Araneae</taxon>
        <taxon>Araneomorphae</taxon>
        <taxon>Entelegynae</taxon>
        <taxon>Araneoidea</taxon>
        <taxon>Araneidae</taxon>
        <taxon>Caerostris</taxon>
    </lineage>
</organism>
<evidence type="ECO:0000313" key="3">
    <source>
        <dbReference type="Proteomes" id="UP001054837"/>
    </source>
</evidence>
<dbReference type="EMBL" id="BPLQ01002712">
    <property type="protein sequence ID" value="GIX95250.1"/>
    <property type="molecule type" value="Genomic_DNA"/>
</dbReference>
<sequence>MIDAFKFSPSFQGIDTKHPLHGTPSTSKTIHGTSGERKENSLQKCGNRFPIRSFTDVFIHQRPIISDSWKPTSSNGRPAILELHGNQLTSLHQ</sequence>
<reference evidence="2 3" key="1">
    <citation type="submission" date="2021-06" db="EMBL/GenBank/DDBJ databases">
        <title>Caerostris darwini draft genome.</title>
        <authorList>
            <person name="Kono N."/>
            <person name="Arakawa K."/>
        </authorList>
    </citation>
    <scope>NUCLEOTIDE SEQUENCE [LARGE SCALE GENOMIC DNA]</scope>
</reference>
<gene>
    <name evidence="2" type="ORF">CDAR_256551</name>
</gene>
<dbReference type="AlphaFoldDB" id="A0AAV4PFC5"/>
<keyword evidence="3" id="KW-1185">Reference proteome</keyword>
<comment type="caution">
    <text evidence="2">The sequence shown here is derived from an EMBL/GenBank/DDBJ whole genome shotgun (WGS) entry which is preliminary data.</text>
</comment>
<proteinExistence type="predicted"/>